<sequence length="67" mass="7223">MPDLQGYRIVELFEYSHEEGEWVPTGLYAIVHPDGTLLDGTYPSPEAAAAAIEAILQLDAAPVPGKK</sequence>
<dbReference type="AlphaFoldDB" id="A0A2S2CKI5"/>
<reference evidence="2" key="1">
    <citation type="submission" date="2018-05" db="EMBL/GenBank/DDBJ databases">
        <title>Azospirillum thermophila sp. nov., a novel isolated from hot spring.</title>
        <authorList>
            <person name="Zhao Z."/>
        </authorList>
    </citation>
    <scope>NUCLEOTIDE SEQUENCE [LARGE SCALE GENOMIC DNA]</scope>
    <source>
        <strain evidence="2">CFH 70021</strain>
    </source>
</reference>
<accession>A0A2S2CKI5</accession>
<protein>
    <submittedName>
        <fullName evidence="1">Uncharacterized protein</fullName>
    </submittedName>
</protein>
<dbReference type="Proteomes" id="UP000245629">
    <property type="component" value="Chromosome 1"/>
</dbReference>
<proteinExistence type="predicted"/>
<keyword evidence="2" id="KW-1185">Reference proteome</keyword>
<evidence type="ECO:0000313" key="2">
    <source>
        <dbReference type="Proteomes" id="UP000245629"/>
    </source>
</evidence>
<dbReference type="KEGG" id="azz:DEW08_01400"/>
<dbReference type="EMBL" id="CP029352">
    <property type="protein sequence ID" value="AWK85013.1"/>
    <property type="molecule type" value="Genomic_DNA"/>
</dbReference>
<evidence type="ECO:0000313" key="1">
    <source>
        <dbReference type="EMBL" id="AWK85013.1"/>
    </source>
</evidence>
<gene>
    <name evidence="1" type="ORF">DEW08_01400</name>
</gene>
<name>A0A2S2CKI5_9PROT</name>
<organism evidence="1 2">
    <name type="scientific">Azospirillum thermophilum</name>
    <dbReference type="NCBI Taxonomy" id="2202148"/>
    <lineage>
        <taxon>Bacteria</taxon>
        <taxon>Pseudomonadati</taxon>
        <taxon>Pseudomonadota</taxon>
        <taxon>Alphaproteobacteria</taxon>
        <taxon>Rhodospirillales</taxon>
        <taxon>Azospirillaceae</taxon>
        <taxon>Azospirillum</taxon>
    </lineage>
</organism>
<dbReference type="RefSeq" id="WP_109323838.1">
    <property type="nucleotide sequence ID" value="NZ_CP029352.1"/>
</dbReference>